<evidence type="ECO:0000256" key="1">
    <source>
        <dbReference type="SAM" id="MobiDB-lite"/>
    </source>
</evidence>
<name>V4MIG7_EUTSA</name>
<dbReference type="GO" id="GO:0019210">
    <property type="term" value="F:kinase inhibitor activity"/>
    <property type="evidence" value="ECO:0007669"/>
    <property type="project" value="InterPro"/>
</dbReference>
<feature type="compositionally biased region" description="Low complexity" evidence="1">
    <location>
        <begin position="313"/>
        <end position="331"/>
    </location>
</feature>
<accession>V4MIG7</accession>
<dbReference type="Proteomes" id="UP000030689">
    <property type="component" value="Unassembled WGS sequence"/>
</dbReference>
<dbReference type="AlphaFoldDB" id="V4MIG7"/>
<dbReference type="EMBL" id="KI517385">
    <property type="protein sequence ID" value="ESQ52373.1"/>
    <property type="molecule type" value="Genomic_DNA"/>
</dbReference>
<dbReference type="PANTHER" id="PTHR33312:SF21">
    <property type="entry name" value="MEMBRANE-ASSOCIATED KINASE REGULATOR 3-RELATED"/>
    <property type="match status" value="1"/>
</dbReference>
<dbReference type="InterPro" id="IPR039620">
    <property type="entry name" value="BKI1/MAKR1/3/4"/>
</dbReference>
<dbReference type="Gramene" id="ESQ52373">
    <property type="protein sequence ID" value="ESQ52373"/>
    <property type="gene ID" value="EUTSA_v10016916mg"/>
</dbReference>
<reference evidence="2 3" key="1">
    <citation type="journal article" date="2013" name="Front. Plant Sci.">
        <title>The Reference Genome of the Halophytic Plant Eutrema salsugineum.</title>
        <authorList>
            <person name="Yang R."/>
            <person name="Jarvis D.E."/>
            <person name="Chen H."/>
            <person name="Beilstein M.A."/>
            <person name="Grimwood J."/>
            <person name="Jenkins J."/>
            <person name="Shu S."/>
            <person name="Prochnik S."/>
            <person name="Xin M."/>
            <person name="Ma C."/>
            <person name="Schmutz J."/>
            <person name="Wing R.A."/>
            <person name="Mitchell-Olds T."/>
            <person name="Schumaker K.S."/>
            <person name="Wang X."/>
        </authorList>
    </citation>
    <scope>NUCLEOTIDE SEQUENCE [LARGE SCALE GENOMIC DNA]</scope>
</reference>
<dbReference type="GO" id="GO:0005886">
    <property type="term" value="C:plasma membrane"/>
    <property type="evidence" value="ECO:0007669"/>
    <property type="project" value="InterPro"/>
</dbReference>
<proteinExistence type="predicted"/>
<gene>
    <name evidence="2" type="ORF">EUTSA_v10016916mg</name>
</gene>
<feature type="region of interest" description="Disordered" evidence="1">
    <location>
        <begin position="301"/>
        <end position="331"/>
    </location>
</feature>
<sequence length="331" mass="36006">MDLHEPESRTQVVSNDCDDGYIDMEVNLSSSSTSPSFISFAVTSSPPHSREFEFQMCSSTVASGESTTSPADELFYKGQLLPLHLPPRLQMVQKLLASSSAAAAKVDTPISPRAAVSSPRRFSSSEIDVSGTDEQCFFEISTELKRFIENNENLGNSWSRKIKHSSLTQKLKASRAYIKALFSRPGCSDSSEIHPKFKIEDIKPSKSSKRKNPFGKTESPNINDTQLLHRRSFSGVIQRHSQVKCSSSSSSTSSSSSSSLSSSFSFGSNGSLDLQTLMRSSNASSEVDNSIEGAIEHCKQSFTTTRKSNVGDSEISSSRTSVSTCSELEKG</sequence>
<dbReference type="OMA" id="SEIEHCY"/>
<dbReference type="STRING" id="72664.V4MIG7"/>
<evidence type="ECO:0008006" key="4">
    <source>
        <dbReference type="Google" id="ProtNLM"/>
    </source>
</evidence>
<dbReference type="PANTHER" id="PTHR33312">
    <property type="entry name" value="MEMBRANE-ASSOCIATED KINASE REGULATOR 4-RELATED"/>
    <property type="match status" value="1"/>
</dbReference>
<keyword evidence="3" id="KW-1185">Reference proteome</keyword>
<evidence type="ECO:0000313" key="3">
    <source>
        <dbReference type="Proteomes" id="UP000030689"/>
    </source>
</evidence>
<evidence type="ECO:0000313" key="2">
    <source>
        <dbReference type="EMBL" id="ESQ52373.1"/>
    </source>
</evidence>
<feature type="region of interest" description="Disordered" evidence="1">
    <location>
        <begin position="185"/>
        <end position="227"/>
    </location>
</feature>
<dbReference type="eggNOG" id="ENOG502RCYF">
    <property type="taxonomic scope" value="Eukaryota"/>
</dbReference>
<feature type="compositionally biased region" description="Basic and acidic residues" evidence="1">
    <location>
        <begin position="191"/>
        <end position="204"/>
    </location>
</feature>
<dbReference type="KEGG" id="eus:EUTSA_v10016916mg"/>
<dbReference type="OrthoDB" id="1938320at2759"/>
<protein>
    <recommendedName>
        <fullName evidence="4">Membrane-associated kinase regulator 3</fullName>
    </recommendedName>
</protein>
<feature type="compositionally biased region" description="Polar residues" evidence="1">
    <location>
        <begin position="301"/>
        <end position="311"/>
    </location>
</feature>
<organism evidence="2 3">
    <name type="scientific">Eutrema salsugineum</name>
    <name type="common">Saltwater cress</name>
    <name type="synonym">Sisymbrium salsugineum</name>
    <dbReference type="NCBI Taxonomy" id="72664"/>
    <lineage>
        <taxon>Eukaryota</taxon>
        <taxon>Viridiplantae</taxon>
        <taxon>Streptophyta</taxon>
        <taxon>Embryophyta</taxon>
        <taxon>Tracheophyta</taxon>
        <taxon>Spermatophyta</taxon>
        <taxon>Magnoliopsida</taxon>
        <taxon>eudicotyledons</taxon>
        <taxon>Gunneridae</taxon>
        <taxon>Pentapetalae</taxon>
        <taxon>rosids</taxon>
        <taxon>malvids</taxon>
        <taxon>Brassicales</taxon>
        <taxon>Brassicaceae</taxon>
        <taxon>Eutremeae</taxon>
        <taxon>Eutrema</taxon>
    </lineage>
</organism>